<protein>
    <recommendedName>
        <fullName evidence="2">Transglutaminase-like domain-containing protein</fullName>
    </recommendedName>
</protein>
<name>A0A383F375_9ZZZZ</name>
<evidence type="ECO:0000313" key="1">
    <source>
        <dbReference type="EMBL" id="SVE63587.1"/>
    </source>
</evidence>
<organism evidence="1">
    <name type="scientific">marine metagenome</name>
    <dbReference type="NCBI Taxonomy" id="408172"/>
    <lineage>
        <taxon>unclassified sequences</taxon>
        <taxon>metagenomes</taxon>
        <taxon>ecological metagenomes</taxon>
    </lineage>
</organism>
<dbReference type="EMBL" id="UINC01231165">
    <property type="protein sequence ID" value="SVE63587.1"/>
    <property type="molecule type" value="Genomic_DNA"/>
</dbReference>
<feature type="non-terminal residue" evidence="1">
    <location>
        <position position="228"/>
    </location>
</feature>
<evidence type="ECO:0008006" key="2">
    <source>
        <dbReference type="Google" id="ProtNLM"/>
    </source>
</evidence>
<reference evidence="1" key="1">
    <citation type="submission" date="2018-05" db="EMBL/GenBank/DDBJ databases">
        <authorList>
            <person name="Lanie J.A."/>
            <person name="Ng W.-L."/>
            <person name="Kazmierczak K.M."/>
            <person name="Andrzejewski T.M."/>
            <person name="Davidsen T.M."/>
            <person name="Wayne K.J."/>
            <person name="Tettelin H."/>
            <person name="Glass J.I."/>
            <person name="Rusch D."/>
            <person name="Podicherti R."/>
            <person name="Tsui H.-C.T."/>
            <person name="Winkler M.E."/>
        </authorList>
    </citation>
    <scope>NUCLEOTIDE SEQUENCE</scope>
</reference>
<gene>
    <name evidence="1" type="ORF">METZ01_LOCUS516441</name>
</gene>
<proteinExistence type="predicted"/>
<dbReference type="AlphaFoldDB" id="A0A383F375"/>
<sequence>TVFLKLIFSNQTFYFNTLQPYPTYQPNNGNISRLTFGITKQTGTFGGSENSALKLRDRFTLHERELIRQLRTPLQVQRYLNSLSYNQEAKHATLRSFRGVIRNGTVHCMEAAVAAAVILEQHRYPPLLLSFESIDHLDHVMFVYQRQGRWGSVARSRDPGLHGRKPLFRTPRNLALSYVEPYVDETGRILGYAVVDLRTLGRYDWRLAPHNIWKTERLLQEHPHRPIR</sequence>
<accession>A0A383F375</accession>
<feature type="non-terminal residue" evidence="1">
    <location>
        <position position="1"/>
    </location>
</feature>